<dbReference type="PANTHER" id="PTHR31151:SF0">
    <property type="entry name" value="PROLINE-TRNA LIGASE (DUF1680)"/>
    <property type="match status" value="1"/>
</dbReference>
<dbReference type="KEGG" id="mik:FOE78_19625"/>
<reference evidence="3 4" key="1">
    <citation type="submission" date="2019-07" db="EMBL/GenBank/DDBJ databases">
        <title>Microlunatus dokdonensis sp. nov. isolated from the rhizospheric soil of the wild plant Elymus tsukushiensis.</title>
        <authorList>
            <person name="Ghim S.-Y."/>
            <person name="Hwang Y.-J."/>
            <person name="Son J.-S."/>
            <person name="Shin J.-H."/>
        </authorList>
    </citation>
    <scope>NUCLEOTIDE SEQUENCE [LARGE SCALE GENOMIC DNA]</scope>
    <source>
        <strain evidence="3 4">KUDC0627</strain>
    </source>
</reference>
<dbReference type="InterPro" id="IPR012878">
    <property type="entry name" value="Beta-AFase-like_GH127_cat"/>
</dbReference>
<evidence type="ECO:0000313" key="3">
    <source>
        <dbReference type="EMBL" id="QDP97822.1"/>
    </source>
</evidence>
<dbReference type="Pfam" id="PF20736">
    <property type="entry name" value="Glyco_hydro127M"/>
    <property type="match status" value="1"/>
</dbReference>
<dbReference type="AlphaFoldDB" id="A0A516Q354"/>
<dbReference type="SUPFAM" id="SSF48208">
    <property type="entry name" value="Six-hairpin glycosidases"/>
    <property type="match status" value="1"/>
</dbReference>
<gene>
    <name evidence="3" type="ORF">FOE78_19625</name>
</gene>
<keyword evidence="4" id="KW-1185">Reference proteome</keyword>
<dbReference type="InterPro" id="IPR008928">
    <property type="entry name" value="6-hairpin_glycosidase_sf"/>
</dbReference>
<feature type="domain" description="Non-reducing end beta-L-arabinofuranosidase-like GH127 middle" evidence="2">
    <location>
        <begin position="389"/>
        <end position="480"/>
    </location>
</feature>
<feature type="domain" description="Non-reducing end beta-L-arabinofuranosidase-like GH127 catalytic" evidence="1">
    <location>
        <begin position="65"/>
        <end position="369"/>
    </location>
</feature>
<dbReference type="EMBL" id="CP041692">
    <property type="protein sequence ID" value="QDP97822.1"/>
    <property type="molecule type" value="Genomic_DNA"/>
</dbReference>
<dbReference type="InterPro" id="IPR049046">
    <property type="entry name" value="Beta-AFase-like_GH127_middle"/>
</dbReference>
<evidence type="ECO:0000259" key="1">
    <source>
        <dbReference type="Pfam" id="PF07944"/>
    </source>
</evidence>
<sequence length="622" mass="69196">MVSPGRSRHAELPLGAVRPTGWLHDQLRLQADGLTGRLPEVWPDVGPDSGWLGGPGESWERGPYYLDGLLPLAYLLDDRELIEKTRPWVDWLIDSQRADGWFGPPDNDDWWPRMIAAKVLTQHHDATGDDRVLPMLSAYFRYQLENLPGRPLSGWGRVRGADNVLSVLWLHRHTAEDRLLELADLLLEQTEDWGRYLTEALVTGRALFFDHRTHGVNVAMGLKTDAVRYLRSGDERYRARTEASLAALERWHGQAHGWFSGDEFLGGREATAGAETCLVVELMYTLEQLSLIFGDGVWADRLESVAYNLLPASCDPRMLAHQYHQQANQVRVSVGQRPWTYSSDDANLFGLEPHFGCCTANLHQGWPKLVRSLCLQTLDDAGRPDGLALTGYPPCTVQTKINNVGVRLAVAGNYPFSHKINIEVTVEQPVDFALGLHIPGWCAEPKIMINNSAFSVDADGGYARISRQWQSGDRIEVDLDTRPRVERRDRQAVAVRYGALTMVAGVGENWIPVPDAPGLGEWEVHPRSSWNYGIDPAEPAQWPIEHRPVAPVPFAFDHAPVRIRVPGARIPGWGMDGEQAATVPEGPVLGCPVSNDVTLVPYGSARLRITEIPTVKDVRPGA</sequence>
<proteinExistence type="predicted"/>
<name>A0A516Q354_9ACTN</name>
<dbReference type="PANTHER" id="PTHR31151">
    <property type="entry name" value="PROLINE-TRNA LIGASE (DUF1680)"/>
    <property type="match status" value="1"/>
</dbReference>
<dbReference type="GO" id="GO:0005975">
    <property type="term" value="P:carbohydrate metabolic process"/>
    <property type="evidence" value="ECO:0007669"/>
    <property type="project" value="InterPro"/>
</dbReference>
<protein>
    <recommendedName>
        <fullName evidence="5">Beta-L-arabinofuranosidase, GH127</fullName>
    </recommendedName>
</protein>
<dbReference type="Proteomes" id="UP000319263">
    <property type="component" value="Chromosome"/>
</dbReference>
<dbReference type="RefSeq" id="WP_143987776.1">
    <property type="nucleotide sequence ID" value="NZ_CP041692.1"/>
</dbReference>
<accession>A0A516Q354</accession>
<evidence type="ECO:0000313" key="4">
    <source>
        <dbReference type="Proteomes" id="UP000319263"/>
    </source>
</evidence>
<dbReference type="Pfam" id="PF07944">
    <property type="entry name" value="Beta-AFase-like_GH127_cat"/>
    <property type="match status" value="1"/>
</dbReference>
<dbReference type="OrthoDB" id="9757939at2"/>
<evidence type="ECO:0000259" key="2">
    <source>
        <dbReference type="Pfam" id="PF20736"/>
    </source>
</evidence>
<evidence type="ECO:0008006" key="5">
    <source>
        <dbReference type="Google" id="ProtNLM"/>
    </source>
</evidence>
<organism evidence="3 4">
    <name type="scientific">Microlunatus elymi</name>
    <dbReference type="NCBI Taxonomy" id="2596828"/>
    <lineage>
        <taxon>Bacteria</taxon>
        <taxon>Bacillati</taxon>
        <taxon>Actinomycetota</taxon>
        <taxon>Actinomycetes</taxon>
        <taxon>Propionibacteriales</taxon>
        <taxon>Propionibacteriaceae</taxon>
        <taxon>Microlunatus</taxon>
    </lineage>
</organism>